<organism evidence="1 2">
    <name type="scientific">Microvirga aerophila</name>
    <dbReference type="NCBI Taxonomy" id="670291"/>
    <lineage>
        <taxon>Bacteria</taxon>
        <taxon>Pseudomonadati</taxon>
        <taxon>Pseudomonadota</taxon>
        <taxon>Alphaproteobacteria</taxon>
        <taxon>Hyphomicrobiales</taxon>
        <taxon>Methylobacteriaceae</taxon>
        <taxon>Microvirga</taxon>
    </lineage>
</organism>
<evidence type="ECO:0000313" key="1">
    <source>
        <dbReference type="EMBL" id="GEO17510.1"/>
    </source>
</evidence>
<dbReference type="EMBL" id="BJYU01000108">
    <property type="protein sequence ID" value="GEO17510.1"/>
    <property type="molecule type" value="Genomic_DNA"/>
</dbReference>
<dbReference type="Proteomes" id="UP000321085">
    <property type="component" value="Unassembled WGS sequence"/>
</dbReference>
<proteinExistence type="predicted"/>
<evidence type="ECO:0000313" key="2">
    <source>
        <dbReference type="Proteomes" id="UP000321085"/>
    </source>
</evidence>
<accession>A0A512C000</accession>
<comment type="caution">
    <text evidence="1">The sequence shown here is derived from an EMBL/GenBank/DDBJ whole genome shotgun (WGS) entry which is preliminary data.</text>
</comment>
<dbReference type="OrthoDB" id="3034735at2"/>
<keyword evidence="2" id="KW-1185">Reference proteome</keyword>
<dbReference type="AlphaFoldDB" id="A0A512C000"/>
<protein>
    <submittedName>
        <fullName evidence="1">Uncharacterized protein</fullName>
    </submittedName>
</protein>
<name>A0A512C000_9HYPH</name>
<dbReference type="RefSeq" id="WP_114187220.1">
    <property type="nucleotide sequence ID" value="NZ_BJYU01000108.1"/>
</dbReference>
<reference evidence="1 2" key="1">
    <citation type="submission" date="2019-07" db="EMBL/GenBank/DDBJ databases">
        <title>Whole genome shotgun sequence of Microvirga aerophila NBRC 106136.</title>
        <authorList>
            <person name="Hosoyama A."/>
            <person name="Uohara A."/>
            <person name="Ohji S."/>
            <person name="Ichikawa N."/>
        </authorList>
    </citation>
    <scope>NUCLEOTIDE SEQUENCE [LARGE SCALE GENOMIC DNA]</scope>
    <source>
        <strain evidence="1 2">NBRC 106136</strain>
    </source>
</reference>
<gene>
    <name evidence="1" type="ORF">MAE02_52060</name>
</gene>
<sequence length="224" mass="25051">MSLSGRAFLGIWHDLNDGYEHEFDRWHTNEHMPERLGIPGFRRGRRYMNRNITNHLCFTLYEGAHLETFRSPGYLARLNAPTTWSTRVQPGITNFLRGAFEVAASLGEGVGGGLSTFRIELEPEMRLATLRTLRHLCLDIKELDTVVGSHLGSARPEVTGIRTQEMELRQSTSAENSLDAVLLVETIGLAEAQSIVPKVTALLQVDGVRNVASASYYLAYLLDH</sequence>